<gene>
    <name evidence="3" type="ORF">B0A62_11060</name>
    <name evidence="2" type="ORF">IW20_18000</name>
</gene>
<keyword evidence="1" id="KW-0732">Signal</keyword>
<dbReference type="EMBL" id="MUGY01000010">
    <property type="protein sequence ID" value="OXA94190.1"/>
    <property type="molecule type" value="Genomic_DNA"/>
</dbReference>
<organism evidence="2 4">
    <name type="scientific">Flavobacterium hydatis</name>
    <name type="common">Cytophaga aquatilis</name>
    <dbReference type="NCBI Taxonomy" id="991"/>
    <lineage>
        <taxon>Bacteria</taxon>
        <taxon>Pseudomonadati</taxon>
        <taxon>Bacteroidota</taxon>
        <taxon>Flavobacteriia</taxon>
        <taxon>Flavobacteriales</taxon>
        <taxon>Flavobacteriaceae</taxon>
        <taxon>Flavobacterium</taxon>
    </lineage>
</organism>
<evidence type="ECO:0000313" key="4">
    <source>
        <dbReference type="Proteomes" id="UP000028712"/>
    </source>
</evidence>
<sequence length="218" mass="25732">MKQLILLVTISLLITSCNSQTDLETMKYNQDITEYIDDSFSEDNNIITGQKAYISEDVQKFKYGSTKFNNYTHTDDLIKDSNSLSFFVDSYDKNKYLGFQLDIWEIEKSNELLNYLMQKYGKPLKKYEYKGKGDYLDKKYLWESVSTDEIVFVNIHNENRINSSTKQKYISSQSEFIIIKRGLILKPSEENNPENIKKLLEENPNAFNILEILKKYFY</sequence>
<dbReference type="EMBL" id="JPRM01000029">
    <property type="protein sequence ID" value="KFF13192.1"/>
    <property type="molecule type" value="Genomic_DNA"/>
</dbReference>
<evidence type="ECO:0000313" key="2">
    <source>
        <dbReference type="EMBL" id="KFF13192.1"/>
    </source>
</evidence>
<reference evidence="2 4" key="1">
    <citation type="submission" date="2014-07" db="EMBL/GenBank/DDBJ databases">
        <title>Genome of Flavobacterium hydatis DSM 2063.</title>
        <authorList>
            <person name="Pipes S.E."/>
            <person name="Stropko S.J."/>
            <person name="Newman J.D."/>
        </authorList>
    </citation>
    <scope>NUCLEOTIDE SEQUENCE [LARGE SCALE GENOMIC DNA]</scope>
    <source>
        <strain evidence="2 4">DSM 2063</strain>
    </source>
</reference>
<evidence type="ECO:0000313" key="3">
    <source>
        <dbReference type="EMBL" id="OXA94190.1"/>
    </source>
</evidence>
<comment type="caution">
    <text evidence="2">The sequence shown here is derived from an EMBL/GenBank/DDBJ whole genome shotgun (WGS) entry which is preliminary data.</text>
</comment>
<keyword evidence="5" id="KW-1185">Reference proteome</keyword>
<protein>
    <recommendedName>
        <fullName evidence="6">Lipoprotein</fullName>
    </recommendedName>
</protein>
<name>A0A086A928_FLAHY</name>
<reference evidence="3 5" key="2">
    <citation type="submission" date="2016-11" db="EMBL/GenBank/DDBJ databases">
        <title>Whole genomes of Flavobacteriaceae.</title>
        <authorList>
            <person name="Stine C."/>
            <person name="Li C."/>
            <person name="Tadesse D."/>
        </authorList>
    </citation>
    <scope>NUCLEOTIDE SEQUENCE [LARGE SCALE GENOMIC DNA]</scope>
    <source>
        <strain evidence="3 5">ATCC 29551</strain>
    </source>
</reference>
<feature type="chain" id="PRO_5001802262" description="Lipoprotein" evidence="1">
    <location>
        <begin position="22"/>
        <end position="218"/>
    </location>
</feature>
<dbReference type="STRING" id="991.IW20_18000"/>
<dbReference type="AlphaFoldDB" id="A0A086A928"/>
<evidence type="ECO:0008006" key="6">
    <source>
        <dbReference type="Google" id="ProtNLM"/>
    </source>
</evidence>
<dbReference type="eggNOG" id="ENOG5032HNK">
    <property type="taxonomic scope" value="Bacteria"/>
</dbReference>
<proteinExistence type="predicted"/>
<feature type="signal peptide" evidence="1">
    <location>
        <begin position="1"/>
        <end position="21"/>
    </location>
</feature>
<accession>A0A086A928</accession>
<dbReference type="Proteomes" id="UP000028712">
    <property type="component" value="Unassembled WGS sequence"/>
</dbReference>
<dbReference type="Proteomes" id="UP000198424">
    <property type="component" value="Unassembled WGS sequence"/>
</dbReference>
<dbReference type="RefSeq" id="WP_035625278.1">
    <property type="nucleotide sequence ID" value="NZ_JBEWQG010000020.1"/>
</dbReference>
<dbReference type="PROSITE" id="PS51257">
    <property type="entry name" value="PROKAR_LIPOPROTEIN"/>
    <property type="match status" value="1"/>
</dbReference>
<evidence type="ECO:0000313" key="5">
    <source>
        <dbReference type="Proteomes" id="UP000198424"/>
    </source>
</evidence>
<dbReference type="OrthoDB" id="1359371at2"/>
<evidence type="ECO:0000256" key="1">
    <source>
        <dbReference type="SAM" id="SignalP"/>
    </source>
</evidence>